<evidence type="ECO:0000313" key="1">
    <source>
        <dbReference type="EMBL" id="MQT16092.1"/>
    </source>
</evidence>
<reference evidence="1 2" key="1">
    <citation type="submission" date="2019-09" db="EMBL/GenBank/DDBJ databases">
        <title>Polymorphobacter sp. isolated from a lake in China.</title>
        <authorList>
            <person name="Liu Z."/>
        </authorList>
    </citation>
    <scope>NUCLEOTIDE SEQUENCE [LARGE SCALE GENOMIC DNA]</scope>
    <source>
        <strain evidence="1 2">D40P</strain>
    </source>
</reference>
<organism evidence="1 2">
    <name type="scientific">Sandarakinorhabdus fusca</name>
    <dbReference type="NCBI Taxonomy" id="1439888"/>
    <lineage>
        <taxon>Bacteria</taxon>
        <taxon>Pseudomonadati</taxon>
        <taxon>Pseudomonadota</taxon>
        <taxon>Alphaproteobacteria</taxon>
        <taxon>Sphingomonadales</taxon>
        <taxon>Sphingosinicellaceae</taxon>
        <taxon>Sandarakinorhabdus</taxon>
    </lineage>
</organism>
<dbReference type="InterPro" id="IPR029033">
    <property type="entry name" value="His_PPase_superfam"/>
</dbReference>
<comment type="caution">
    <text evidence="1">The sequence shown here is derived from an EMBL/GenBank/DDBJ whole genome shotgun (WGS) entry which is preliminary data.</text>
</comment>
<dbReference type="AlphaFoldDB" id="A0A7C9GMK7"/>
<sequence length="179" mass="19099">MSAALLLIRHTEVARDWHRRCYGASDPGLSRAGAAQARLLAPDLARWRPELVIHSGLRRAAVLARWIARHGAVEAIADPAWRERDFGAWEGVTWNAIYRATGNAMDGMVDAPDVFRPGGGETTCALADRVVAARAALPARRIAIVTHGGVIAALRGRHAAIPVSGWPALVPPLGGAVEM</sequence>
<dbReference type="SMART" id="SM00855">
    <property type="entry name" value="PGAM"/>
    <property type="match status" value="1"/>
</dbReference>
<protein>
    <submittedName>
        <fullName evidence="1">Histidine phosphatase family protein</fullName>
    </submittedName>
</protein>
<proteinExistence type="predicted"/>
<evidence type="ECO:0000313" key="2">
    <source>
        <dbReference type="Proteomes" id="UP000481327"/>
    </source>
</evidence>
<dbReference type="GO" id="GO:0016791">
    <property type="term" value="F:phosphatase activity"/>
    <property type="evidence" value="ECO:0007669"/>
    <property type="project" value="TreeGrafter"/>
</dbReference>
<name>A0A7C9GMK7_9SPHN</name>
<dbReference type="Gene3D" id="3.40.50.1240">
    <property type="entry name" value="Phosphoglycerate mutase-like"/>
    <property type="match status" value="1"/>
</dbReference>
<dbReference type="EMBL" id="WIOL01000001">
    <property type="protein sequence ID" value="MQT16092.1"/>
    <property type="molecule type" value="Genomic_DNA"/>
</dbReference>
<dbReference type="PANTHER" id="PTHR48100:SF1">
    <property type="entry name" value="HISTIDINE PHOSPHATASE FAMILY PROTEIN-RELATED"/>
    <property type="match status" value="1"/>
</dbReference>
<dbReference type="CDD" id="cd07067">
    <property type="entry name" value="HP_PGM_like"/>
    <property type="match status" value="1"/>
</dbReference>
<dbReference type="InterPro" id="IPR050275">
    <property type="entry name" value="PGM_Phosphatase"/>
</dbReference>
<dbReference type="GO" id="GO:0005737">
    <property type="term" value="C:cytoplasm"/>
    <property type="evidence" value="ECO:0007669"/>
    <property type="project" value="TreeGrafter"/>
</dbReference>
<accession>A0A7C9GMK7</accession>
<dbReference type="OrthoDB" id="5449373at2"/>
<dbReference type="Proteomes" id="UP000481327">
    <property type="component" value="Unassembled WGS sequence"/>
</dbReference>
<gene>
    <name evidence="1" type="ORF">F3168_02295</name>
</gene>
<dbReference type="RefSeq" id="WP_152576528.1">
    <property type="nucleotide sequence ID" value="NZ_JAATJI010000001.1"/>
</dbReference>
<dbReference type="Pfam" id="PF00300">
    <property type="entry name" value="His_Phos_1"/>
    <property type="match status" value="1"/>
</dbReference>
<dbReference type="InterPro" id="IPR013078">
    <property type="entry name" value="His_Pase_superF_clade-1"/>
</dbReference>
<keyword evidence="2" id="KW-1185">Reference proteome</keyword>
<dbReference type="SUPFAM" id="SSF53254">
    <property type="entry name" value="Phosphoglycerate mutase-like"/>
    <property type="match status" value="1"/>
</dbReference>
<dbReference type="PANTHER" id="PTHR48100">
    <property type="entry name" value="BROAD-SPECIFICITY PHOSPHATASE YOR283W-RELATED"/>
    <property type="match status" value="1"/>
</dbReference>